<sequence length="383" mass="45764">MIFKVKIYDLTEIFKETKSKLVKTNIDNGARVYGIKLDKMKGMIGFEISPNRRIGTELSDIAKKFGLKGILHSDELPNYGISEEEVKNVKRMLNCSDEDAFILLISKDYEVAKKVFSLIINRINESIKRVPRDTRQANEDGTTSFLRPQPGSERMYPETDHPYIYINKDIIEDNEYNIIRYNINYGDIKETFDIYYLKKFDRDLYIKLLNEGKTMLNTIDPEFIKQMLKSFGYNEKQIENIIWSEYIYDIIKISFDIDPNTVYYLFFQMIGDTENLFKEKIEKFDLDFIYKIKDYLKDKKIVKNAIPIIYYHYIKYNKDIEDIIRENNLYKRNREELRKEIEEYIKSLNNNDKKVIFSNVFSKFKYVADSEDIKRVLEEILNI</sequence>
<accession>A0A2T9WM85</accession>
<reference evidence="7" key="4">
    <citation type="submission" date="2021-11" db="EMBL/GenBank/DDBJ databases">
        <authorList>
            <person name="Munson-Mcgee J."/>
            <person name="Field E."/>
            <person name="Bateson M."/>
            <person name="Rooney C."/>
            <person name="Stepanauskas R."/>
            <person name="Young M."/>
        </authorList>
    </citation>
    <scope>NUCLEOTIDE SEQUENCE</scope>
    <source>
        <strain evidence="7">SCGC AB-777_F03</strain>
    </source>
</reference>
<dbReference type="GO" id="GO:0004812">
    <property type="term" value="F:aminoacyl-tRNA ligase activity"/>
    <property type="evidence" value="ECO:0007669"/>
    <property type="project" value="InterPro"/>
</dbReference>
<feature type="coiled-coil region" evidence="5">
    <location>
        <begin position="320"/>
        <end position="354"/>
    </location>
</feature>
<evidence type="ECO:0000256" key="5">
    <source>
        <dbReference type="SAM" id="Coils"/>
    </source>
</evidence>
<evidence type="ECO:0000256" key="4">
    <source>
        <dbReference type="ARBA" id="ARBA00022917"/>
    </source>
</evidence>
<evidence type="ECO:0000256" key="2">
    <source>
        <dbReference type="ARBA" id="ARBA00022741"/>
    </source>
</evidence>
<dbReference type="GO" id="GO:0005737">
    <property type="term" value="C:cytoplasm"/>
    <property type="evidence" value="ECO:0007669"/>
    <property type="project" value="InterPro"/>
</dbReference>
<dbReference type="Proteomes" id="UP000245509">
    <property type="component" value="Unassembled WGS sequence"/>
</dbReference>
<keyword evidence="1" id="KW-0436">Ligase</keyword>
<dbReference type="RefSeq" id="WP_228615167.1">
    <property type="nucleotide sequence ID" value="NZ_QEFP02000004.1"/>
</dbReference>
<name>A0A2T9WM85_NANST</name>
<dbReference type="Pfam" id="PF02938">
    <property type="entry name" value="GAD"/>
    <property type="match status" value="1"/>
</dbReference>
<keyword evidence="5" id="KW-0175">Coiled coil</keyword>
<dbReference type="InterPro" id="IPR029351">
    <property type="entry name" value="GAD_dom"/>
</dbReference>
<dbReference type="Gene3D" id="3.30.1360.30">
    <property type="entry name" value="GAD-like domain"/>
    <property type="match status" value="1"/>
</dbReference>
<evidence type="ECO:0000313" key="8">
    <source>
        <dbReference type="EMBL" id="PVU68948.1"/>
    </source>
</evidence>
<dbReference type="AlphaFoldDB" id="A0A2T9WM85"/>
<dbReference type="EMBL" id="QEFP01000001">
    <property type="protein sequence ID" value="PVU68948.1"/>
    <property type="molecule type" value="Genomic_DNA"/>
</dbReference>
<gene>
    <name evidence="7" type="ORF">DDW03_000785</name>
    <name evidence="8" type="ORF">DDW03_00255</name>
</gene>
<organism evidence="8">
    <name type="scientific">Nanobsidianus stetteri</name>
    <dbReference type="NCBI Taxonomy" id="1294122"/>
    <lineage>
        <taxon>Archaea</taxon>
        <taxon>Nanobdellota</taxon>
        <taxon>Candidatus Nanoarchaeia</taxon>
        <taxon>Nanoarchaeales</taxon>
        <taxon>Nanopusillaceae</taxon>
        <taxon>Candidatus Nanobsidianus</taxon>
    </lineage>
</organism>
<evidence type="ECO:0000313" key="7">
    <source>
        <dbReference type="EMBL" id="MCC5446938.1"/>
    </source>
</evidence>
<dbReference type="SUPFAM" id="SSF55931">
    <property type="entry name" value="Glutamine synthetase/guanido kinase"/>
    <property type="match status" value="1"/>
</dbReference>
<evidence type="ECO:0000256" key="1">
    <source>
        <dbReference type="ARBA" id="ARBA00022598"/>
    </source>
</evidence>
<keyword evidence="3" id="KW-0067">ATP-binding</keyword>
<dbReference type="SUPFAM" id="SSF55261">
    <property type="entry name" value="GAD domain-like"/>
    <property type="match status" value="1"/>
</dbReference>
<dbReference type="InterPro" id="IPR014746">
    <property type="entry name" value="Gln_synth/guanido_kin_cat_dom"/>
</dbReference>
<dbReference type="GO" id="GO:0006412">
    <property type="term" value="P:translation"/>
    <property type="evidence" value="ECO:0007669"/>
    <property type="project" value="UniProtKB-KW"/>
</dbReference>
<reference evidence="8" key="2">
    <citation type="submission" date="2017-05" db="EMBL/GenBank/DDBJ databases">
        <authorList>
            <person name="Song R."/>
            <person name="Chenine A.L."/>
            <person name="Ruprecht R.M."/>
        </authorList>
    </citation>
    <scope>NUCLEOTIDE SEQUENCE</scope>
    <source>
        <strain evidence="8">SCGC AB-777_F03</strain>
    </source>
</reference>
<evidence type="ECO:0000259" key="6">
    <source>
        <dbReference type="Pfam" id="PF02938"/>
    </source>
</evidence>
<reference evidence="7" key="3">
    <citation type="submission" date="2017-05" db="EMBL/GenBank/DDBJ databases">
        <authorList>
            <person name="Munson-Mcgee J.H."/>
        </authorList>
    </citation>
    <scope>NUCLEOTIDE SEQUENCE</scope>
    <source>
        <strain evidence="7">SCGC AB-777_F03</strain>
    </source>
</reference>
<reference evidence="8" key="1">
    <citation type="journal article" date="2015" name="Appl. Environ. Microbiol.">
        <title>Nanoarchaeota, Their Sulfolobales Host, and Nanoarchaeota Virus Distribution across Yellowstone National Park Hot Springs.</title>
        <authorList>
            <person name="Munson-McGee J.H."/>
            <person name="Field E.K."/>
            <person name="Bateson M."/>
            <person name="Rooney C."/>
            <person name="Stepanauskas R."/>
            <person name="Young M.J."/>
        </authorList>
    </citation>
    <scope>NUCLEOTIDE SEQUENCE [LARGE SCALE GENOMIC DNA]</scope>
    <source>
        <strain evidence="8">SCGC AB-777_F03</strain>
    </source>
</reference>
<dbReference type="GO" id="GO:0005524">
    <property type="term" value="F:ATP binding"/>
    <property type="evidence" value="ECO:0007669"/>
    <property type="project" value="UniProtKB-KW"/>
</dbReference>
<feature type="domain" description="GAD" evidence="6">
    <location>
        <begin position="24"/>
        <end position="112"/>
    </location>
</feature>
<dbReference type="EMBL" id="QEFP02000004">
    <property type="protein sequence ID" value="MCC5446938.1"/>
    <property type="molecule type" value="Genomic_DNA"/>
</dbReference>
<protein>
    <recommendedName>
        <fullName evidence="6">GAD domain-containing protein</fullName>
    </recommendedName>
</protein>
<evidence type="ECO:0000256" key="3">
    <source>
        <dbReference type="ARBA" id="ARBA00022840"/>
    </source>
</evidence>
<proteinExistence type="predicted"/>
<comment type="caution">
    <text evidence="8">The sequence shown here is derived from an EMBL/GenBank/DDBJ whole genome shotgun (WGS) entry which is preliminary data.</text>
</comment>
<keyword evidence="4" id="KW-0648">Protein biosynthesis</keyword>
<dbReference type="InterPro" id="IPR004115">
    <property type="entry name" value="GAD-like_sf"/>
</dbReference>
<keyword evidence="2" id="KW-0547">Nucleotide-binding</keyword>